<keyword evidence="1" id="KW-0732">Signal</keyword>
<dbReference type="PATRIC" id="fig|1353533.3.peg.1866"/>
<dbReference type="AlphaFoldDB" id="V4HV89"/>
<reference evidence="2 3" key="1">
    <citation type="submission" date="2013-07" db="EMBL/GenBank/DDBJ databases">
        <title>Draft genome sequence of Pseudoalteromonas luteoviolacea 2ta16.</title>
        <authorList>
            <person name="Allen E.E."/>
            <person name="Azam F."/>
            <person name="Podell S."/>
        </authorList>
    </citation>
    <scope>NUCLEOTIDE SEQUENCE [LARGE SCALE GENOMIC DNA]</scope>
    <source>
        <strain evidence="2 3">2ta16</strain>
    </source>
</reference>
<organism evidence="2 3">
    <name type="scientific">Pseudoalteromonas luteoviolacea (strain 2ta16)</name>
    <dbReference type="NCBI Taxonomy" id="1353533"/>
    <lineage>
        <taxon>Bacteria</taxon>
        <taxon>Pseudomonadati</taxon>
        <taxon>Pseudomonadota</taxon>
        <taxon>Gammaproteobacteria</taxon>
        <taxon>Alteromonadales</taxon>
        <taxon>Pseudoalteromonadaceae</taxon>
        <taxon>Pseudoalteromonas</taxon>
    </lineage>
</organism>
<feature type="signal peptide" evidence="1">
    <location>
        <begin position="1"/>
        <end position="19"/>
    </location>
</feature>
<feature type="chain" id="PRO_5004719202" evidence="1">
    <location>
        <begin position="20"/>
        <end position="159"/>
    </location>
</feature>
<dbReference type="EMBL" id="AUSV01000032">
    <property type="protein sequence ID" value="ESP93713.1"/>
    <property type="molecule type" value="Genomic_DNA"/>
</dbReference>
<name>V4HV89_PSEL2</name>
<dbReference type="Proteomes" id="UP000017820">
    <property type="component" value="Unassembled WGS sequence"/>
</dbReference>
<evidence type="ECO:0000256" key="1">
    <source>
        <dbReference type="SAM" id="SignalP"/>
    </source>
</evidence>
<gene>
    <name evidence="2" type="ORF">PL2TA16_02917</name>
</gene>
<evidence type="ECO:0000313" key="3">
    <source>
        <dbReference type="Proteomes" id="UP000017820"/>
    </source>
</evidence>
<dbReference type="RefSeq" id="WP_023398798.1">
    <property type="nucleotide sequence ID" value="NZ_AUSV01000032.1"/>
</dbReference>
<evidence type="ECO:0000313" key="2">
    <source>
        <dbReference type="EMBL" id="ESP93713.1"/>
    </source>
</evidence>
<proteinExistence type="predicted"/>
<sequence>MKKWILAVGLMIFCGQGIAKEPNTLFVVHSVTLNDQNKAKKRPYYEKGERFQIFNLESQSMKTIYQNKKIKSVYLEPGNYCFASVFISQSQRVPIKNKICFVISDEHINNMGTFVIGTRVAGKSPYALIVDIKQNYDEIAQAANQPSAKPVRLFKIKGS</sequence>
<dbReference type="GeneID" id="29920488"/>
<protein>
    <submittedName>
        <fullName evidence="2">Uncharacterized protein</fullName>
    </submittedName>
</protein>
<comment type="caution">
    <text evidence="2">The sequence shown here is derived from an EMBL/GenBank/DDBJ whole genome shotgun (WGS) entry which is preliminary data.</text>
</comment>
<accession>V4HV89</accession>